<dbReference type="GO" id="GO:0006152">
    <property type="term" value="P:purine nucleoside catabolic process"/>
    <property type="evidence" value="ECO:0007669"/>
    <property type="project" value="TreeGrafter"/>
</dbReference>
<dbReference type="Proteomes" id="UP000192596">
    <property type="component" value="Unassembled WGS sequence"/>
</dbReference>
<dbReference type="GO" id="GO:0005829">
    <property type="term" value="C:cytosol"/>
    <property type="evidence" value="ECO:0007669"/>
    <property type="project" value="TreeGrafter"/>
</dbReference>
<evidence type="ECO:0000313" key="6">
    <source>
        <dbReference type="Proteomes" id="UP000192596"/>
    </source>
</evidence>
<dbReference type="Pfam" id="PF01156">
    <property type="entry name" value="IU_nuc_hydro"/>
    <property type="match status" value="1"/>
</dbReference>
<evidence type="ECO:0000256" key="3">
    <source>
        <dbReference type="ARBA" id="ARBA00023295"/>
    </source>
</evidence>
<organism evidence="5 6">
    <name type="scientific">Cryoendolithus antarcticus</name>
    <dbReference type="NCBI Taxonomy" id="1507870"/>
    <lineage>
        <taxon>Eukaryota</taxon>
        <taxon>Fungi</taxon>
        <taxon>Dikarya</taxon>
        <taxon>Ascomycota</taxon>
        <taxon>Pezizomycotina</taxon>
        <taxon>Dothideomycetes</taxon>
        <taxon>Dothideomycetidae</taxon>
        <taxon>Cladosporiales</taxon>
        <taxon>Cladosporiaceae</taxon>
        <taxon>Cryoendolithus</taxon>
    </lineage>
</organism>
<proteinExistence type="inferred from homology"/>
<protein>
    <recommendedName>
        <fullName evidence="4">Inosine/uridine-preferring nucleoside hydrolase domain-containing protein</fullName>
    </recommendedName>
</protein>
<dbReference type="InterPro" id="IPR036452">
    <property type="entry name" value="Ribo_hydro-like"/>
</dbReference>
<dbReference type="GO" id="GO:0008477">
    <property type="term" value="F:purine nucleosidase activity"/>
    <property type="evidence" value="ECO:0007669"/>
    <property type="project" value="TreeGrafter"/>
</dbReference>
<dbReference type="AlphaFoldDB" id="A0A1V8SEV2"/>
<keyword evidence="3" id="KW-0326">Glycosidase</keyword>
<dbReference type="SUPFAM" id="SSF53590">
    <property type="entry name" value="Nucleoside hydrolase"/>
    <property type="match status" value="1"/>
</dbReference>
<dbReference type="OrthoDB" id="432381at2759"/>
<evidence type="ECO:0000256" key="1">
    <source>
        <dbReference type="ARBA" id="ARBA00009176"/>
    </source>
</evidence>
<evidence type="ECO:0000256" key="2">
    <source>
        <dbReference type="ARBA" id="ARBA00022801"/>
    </source>
</evidence>
<dbReference type="STRING" id="1507870.A0A1V8SEV2"/>
<comment type="similarity">
    <text evidence="1">Belongs to the IUNH family.</text>
</comment>
<feature type="domain" description="Inosine/uridine-preferring nucleoside hydrolase" evidence="4">
    <location>
        <begin position="7"/>
        <end position="324"/>
    </location>
</feature>
<dbReference type="PANTHER" id="PTHR12304:SF4">
    <property type="entry name" value="URIDINE NUCLEOSIDASE"/>
    <property type="match status" value="1"/>
</dbReference>
<dbReference type="Gene3D" id="3.90.245.10">
    <property type="entry name" value="Ribonucleoside hydrolase-like"/>
    <property type="match status" value="1"/>
</dbReference>
<evidence type="ECO:0000259" key="4">
    <source>
        <dbReference type="Pfam" id="PF01156"/>
    </source>
</evidence>
<dbReference type="EMBL" id="NAJO01000053">
    <property type="protein sequence ID" value="OQN97547.1"/>
    <property type="molecule type" value="Genomic_DNA"/>
</dbReference>
<comment type="caution">
    <text evidence="5">The sequence shown here is derived from an EMBL/GenBank/DDBJ whole genome shotgun (WGS) entry which is preliminary data.</text>
</comment>
<reference evidence="6" key="1">
    <citation type="submission" date="2017-03" db="EMBL/GenBank/DDBJ databases">
        <title>Genomes of endolithic fungi from Antarctica.</title>
        <authorList>
            <person name="Coleine C."/>
            <person name="Masonjones S."/>
            <person name="Stajich J.E."/>
        </authorList>
    </citation>
    <scope>NUCLEOTIDE SEQUENCE [LARGE SCALE GENOMIC DNA]</scope>
    <source>
        <strain evidence="6">CCFEE 5527</strain>
    </source>
</reference>
<gene>
    <name evidence="5" type="ORF">B0A48_16701</name>
</gene>
<dbReference type="InterPro" id="IPR023186">
    <property type="entry name" value="IUNH"/>
</dbReference>
<dbReference type="InterPro" id="IPR001910">
    <property type="entry name" value="Inosine/uridine_hydrolase_dom"/>
</dbReference>
<name>A0A1V8SEV2_9PEZI</name>
<dbReference type="FunCoup" id="A0A1V8SEV2">
    <property type="interactions" value="355"/>
</dbReference>
<sequence>MTKPVPVWLDVDTGHDDAFAILLACHSPSVELLGISTVFGNAPLSHTTENTLSILSAIGCADISVYAGASTPFCRVAAAAPDIHGETGLDGTTCLPTPSSSVRTDVTAIEAAYRVLIAQPADTAWLICTGALSNAALLFSVYPDLATHLQGLSVMGGAIGGGFTDAPLGTVKGQGERFGNWTPWAEFNIYIDPESAQALFSNPVLAPKTTLIPLDLTHQFLATQEVQSNLLYGFGKFQNGQTPSLVRKLFVEILTFFAKTYANVFGLVEGPPLHDPLAVVAAFAPALLDDRSGERFAIHVVTDGEHGEEDHVRSGQSQCGRTVATKLTNGRGGIRIPRGLQEGKIWGIVDEALAKAEHACSST</sequence>
<dbReference type="PANTHER" id="PTHR12304">
    <property type="entry name" value="INOSINE-URIDINE PREFERRING NUCLEOSIDE HYDROLASE"/>
    <property type="match status" value="1"/>
</dbReference>
<dbReference type="InParanoid" id="A0A1V8SEV2"/>
<keyword evidence="6" id="KW-1185">Reference proteome</keyword>
<accession>A0A1V8SEV2</accession>
<evidence type="ECO:0000313" key="5">
    <source>
        <dbReference type="EMBL" id="OQN97547.1"/>
    </source>
</evidence>
<keyword evidence="2" id="KW-0378">Hydrolase</keyword>